<proteinExistence type="predicted"/>
<protein>
    <submittedName>
        <fullName evidence="2">Acetyltransferase (GNAT) family protein</fullName>
    </submittedName>
</protein>
<organism evidence="2 3">
    <name type="scientific">Proteiniborus ethanoligenes</name>
    <dbReference type="NCBI Taxonomy" id="415015"/>
    <lineage>
        <taxon>Bacteria</taxon>
        <taxon>Bacillati</taxon>
        <taxon>Bacillota</taxon>
        <taxon>Clostridia</taxon>
        <taxon>Eubacteriales</taxon>
        <taxon>Proteiniborus</taxon>
    </lineage>
</organism>
<dbReference type="InterPro" id="IPR000182">
    <property type="entry name" value="GNAT_dom"/>
</dbReference>
<dbReference type="Pfam" id="PF00583">
    <property type="entry name" value="Acetyltransf_1"/>
    <property type="match status" value="1"/>
</dbReference>
<evidence type="ECO:0000313" key="3">
    <source>
        <dbReference type="Proteomes" id="UP000198625"/>
    </source>
</evidence>
<dbReference type="CDD" id="cd04301">
    <property type="entry name" value="NAT_SF"/>
    <property type="match status" value="1"/>
</dbReference>
<gene>
    <name evidence="2" type="ORF">SAMN05660462_00910</name>
</gene>
<dbReference type="SUPFAM" id="SSF55729">
    <property type="entry name" value="Acyl-CoA N-acyltransferases (Nat)"/>
    <property type="match status" value="1"/>
</dbReference>
<dbReference type="PROSITE" id="PS51186">
    <property type="entry name" value="GNAT"/>
    <property type="match status" value="1"/>
</dbReference>
<dbReference type="RefSeq" id="WP_091727830.1">
    <property type="nucleotide sequence ID" value="NZ_FNQE01000008.1"/>
</dbReference>
<reference evidence="2 3" key="1">
    <citation type="submission" date="2016-10" db="EMBL/GenBank/DDBJ databases">
        <authorList>
            <person name="de Groot N.N."/>
        </authorList>
    </citation>
    <scope>NUCLEOTIDE SEQUENCE [LARGE SCALE GENOMIC DNA]</scope>
    <source>
        <strain evidence="2 3">DSM 21650</strain>
    </source>
</reference>
<evidence type="ECO:0000259" key="1">
    <source>
        <dbReference type="PROSITE" id="PS51186"/>
    </source>
</evidence>
<name>A0A1H3MTT1_9FIRM</name>
<dbReference type="InterPro" id="IPR016181">
    <property type="entry name" value="Acyl_CoA_acyltransferase"/>
</dbReference>
<accession>A0A1H3MTT1</accession>
<dbReference type="GO" id="GO:0016747">
    <property type="term" value="F:acyltransferase activity, transferring groups other than amino-acyl groups"/>
    <property type="evidence" value="ECO:0007669"/>
    <property type="project" value="InterPro"/>
</dbReference>
<feature type="domain" description="N-acetyltransferase" evidence="1">
    <location>
        <begin position="9"/>
        <end position="142"/>
    </location>
</feature>
<dbReference type="Proteomes" id="UP000198625">
    <property type="component" value="Unassembled WGS sequence"/>
</dbReference>
<dbReference type="Gene3D" id="3.40.630.30">
    <property type="match status" value="1"/>
</dbReference>
<keyword evidence="2" id="KW-0808">Transferase</keyword>
<dbReference type="STRING" id="415015.SAMN05660462_00910"/>
<sequence length="142" mass="16494">MNFRHKISIPIEEEAEYIGNMLLQFNLKSKPLTQEKPFISINRCIKDENGEVIGGILACMALWHTLSIDTLWVKEEFRNQGIANQLLIIVEDKAISMGCYIAYLSTYDFQAKDFYLKKGYEIFGVLEDCPKGHRLYHLCKRL</sequence>
<dbReference type="AlphaFoldDB" id="A0A1H3MTT1"/>
<dbReference type="EMBL" id="FNQE01000008">
    <property type="protein sequence ID" value="SDY79914.1"/>
    <property type="molecule type" value="Genomic_DNA"/>
</dbReference>
<dbReference type="OrthoDB" id="9787920at2"/>
<evidence type="ECO:0000313" key="2">
    <source>
        <dbReference type="EMBL" id="SDY79914.1"/>
    </source>
</evidence>
<keyword evidence="3" id="KW-1185">Reference proteome</keyword>